<feature type="modified residue" description="Phosphohistidine" evidence="14">
    <location>
        <position position="871"/>
    </location>
</feature>
<evidence type="ECO:0000256" key="3">
    <source>
        <dbReference type="ARBA" id="ARBA00012438"/>
    </source>
</evidence>
<dbReference type="SMART" id="SM00387">
    <property type="entry name" value="HATPase_c"/>
    <property type="match status" value="1"/>
</dbReference>
<sequence length="931" mass="102125">MMRRRFRSLPIGEKLRLVLMLVAASALLVYASLTLIHGLREVEQFNRENLQALLDVTARNLEAPLVFNDGKAAQDTLRALSADPAVIEVLVSDAQGQLFARYLRGNPLQQERLAWLPASWNRIRESREIVFRSGVVGHIELLASRDGYWDAVGRGALIWLLVTVLSMLAAVLAARRLQHIIAAPVVRLEQATRDITRHKRFSLRVEREESGSEDEVGRLIDSFNAMLAEIEQRDERLARYRESLEEMVASRTEELTHSRDAAEEASRVKSRFLATMSHEIRTPLNGVLGMIRLLQTTALSGDQRRMTEAALRSGETLLNVLNDVLDFSKIEAGKLTVDAVPFDLADTVESAALLLAPNAREKGLELAVHLKGELPVTLAGDPNRLKQVLFNLLGNAVKFTEQGEVCLRVERSPGAAGDSRERGDVILLRFTVRDTGPGIPESEQGKLFQAYSQTSAASQTPAEIEEAASRRAEGTGLGLAISRELVRLMGARDLTVSSRPGEGCEFSFELPFHVVRDNPTGIHYPGFRLVLLEPQPTLALILQDYAQSLGLDCRLARNAAEAERLLGEGAAQAVLADLCYLQLPEATWQDWHRRCGGVWIALSDFGASTLEGELAQVFAQRLSKPVSRKEFVRSIGQAFMVAPRGADLPPAAGWQGAAWRPAAAAVPNRPRFHGKVLLVEDNLTNQEVTRGLLQVFGCQVEVANHGREALEKWAERDFDLILMDCQMPVMDGLTASRELRQREIQAGRLPTAIIALTANSFAEDRQRCLAAGMNGFLPKPFDELALVALLTDWLGPPEGGAQVRVQARPEREAGALLDAAVLDAIAARQEEAGEVRSIFLARFVFTFLAQASQALQNMAQDDLAAAREAAHSLKSAAASIGARPLSELAARVEAAAREGQAAEVRRLGESLPQLLADTRSALERYMEQGGH</sequence>
<dbReference type="SUPFAM" id="SSF47226">
    <property type="entry name" value="Histidine-containing phosphotransfer domain, HPT domain"/>
    <property type="match status" value="1"/>
</dbReference>
<dbReference type="EC" id="2.7.13.3" evidence="3"/>
<gene>
    <name evidence="21" type="ORF">EV678_0881</name>
</gene>
<dbReference type="CDD" id="cd06225">
    <property type="entry name" value="HAMP"/>
    <property type="match status" value="1"/>
</dbReference>
<evidence type="ECO:0000256" key="13">
    <source>
        <dbReference type="ARBA" id="ARBA00023136"/>
    </source>
</evidence>
<dbReference type="InterPro" id="IPR003660">
    <property type="entry name" value="HAMP_dom"/>
</dbReference>
<proteinExistence type="predicted"/>
<dbReference type="PRINTS" id="PR00344">
    <property type="entry name" value="BCTRLSENSOR"/>
</dbReference>
<reference evidence="21 22" key="1">
    <citation type="submission" date="2019-02" db="EMBL/GenBank/DDBJ databases">
        <title>Genomic Encyclopedia of Type Strains, Phase IV (KMG-IV): sequencing the most valuable type-strain genomes for metagenomic binning, comparative biology and taxonomic classification.</title>
        <authorList>
            <person name="Goeker M."/>
        </authorList>
    </citation>
    <scope>NUCLEOTIDE SEQUENCE [LARGE SCALE GENOMIC DNA]</scope>
    <source>
        <strain evidence="21 22">DSM 21223</strain>
    </source>
</reference>
<evidence type="ECO:0000259" key="19">
    <source>
        <dbReference type="PROSITE" id="PS50885"/>
    </source>
</evidence>
<comment type="catalytic activity">
    <reaction evidence="1">
        <text>ATP + protein L-histidine = ADP + protein N-phospho-L-histidine.</text>
        <dbReference type="EC" id="2.7.13.3"/>
    </reaction>
</comment>
<dbReference type="EMBL" id="SHKM01000001">
    <property type="protein sequence ID" value="RZT90070.1"/>
    <property type="molecule type" value="Genomic_DNA"/>
</dbReference>
<evidence type="ECO:0000256" key="15">
    <source>
        <dbReference type="PROSITE-ProRule" id="PRU00169"/>
    </source>
</evidence>
<dbReference type="InterPro" id="IPR036641">
    <property type="entry name" value="HPT_dom_sf"/>
</dbReference>
<dbReference type="Gene3D" id="6.10.340.10">
    <property type="match status" value="1"/>
</dbReference>
<feature type="domain" description="Response regulatory" evidence="18">
    <location>
        <begin position="528"/>
        <end position="639"/>
    </location>
</feature>
<dbReference type="Pfam" id="PF00512">
    <property type="entry name" value="HisKA"/>
    <property type="match status" value="1"/>
</dbReference>
<dbReference type="CDD" id="cd17546">
    <property type="entry name" value="REC_hyHK_CKI1_RcsC-like"/>
    <property type="match status" value="1"/>
</dbReference>
<dbReference type="Pfam" id="PF02518">
    <property type="entry name" value="HATPase_c"/>
    <property type="match status" value="1"/>
</dbReference>
<keyword evidence="10" id="KW-0067">ATP-binding</keyword>
<dbReference type="PROSITE" id="PS50885">
    <property type="entry name" value="HAMP"/>
    <property type="match status" value="1"/>
</dbReference>
<evidence type="ECO:0000256" key="6">
    <source>
        <dbReference type="ARBA" id="ARBA00022679"/>
    </source>
</evidence>
<keyword evidence="11 16" id="KW-1133">Transmembrane helix</keyword>
<dbReference type="InterPro" id="IPR033417">
    <property type="entry name" value="CHASE8"/>
</dbReference>
<dbReference type="SMART" id="SM00388">
    <property type="entry name" value="HisKA"/>
    <property type="match status" value="1"/>
</dbReference>
<keyword evidence="9 21" id="KW-0418">Kinase</keyword>
<dbReference type="Gene3D" id="1.20.120.160">
    <property type="entry name" value="HPT domain"/>
    <property type="match status" value="1"/>
</dbReference>
<dbReference type="InterPro" id="IPR003661">
    <property type="entry name" value="HisK_dim/P_dom"/>
</dbReference>
<organism evidence="21 22">
    <name type="scientific">Azospira oryzae</name>
    <dbReference type="NCBI Taxonomy" id="146939"/>
    <lineage>
        <taxon>Bacteria</taxon>
        <taxon>Pseudomonadati</taxon>
        <taxon>Pseudomonadota</taxon>
        <taxon>Betaproteobacteria</taxon>
        <taxon>Rhodocyclales</taxon>
        <taxon>Rhodocyclaceae</taxon>
        <taxon>Azospira</taxon>
    </lineage>
</organism>
<accession>A0ABY0ITE6</accession>
<dbReference type="InterPro" id="IPR005467">
    <property type="entry name" value="His_kinase_dom"/>
</dbReference>
<keyword evidence="13 16" id="KW-0472">Membrane</keyword>
<keyword evidence="6" id="KW-0808">Transferase</keyword>
<dbReference type="Pfam" id="PF00072">
    <property type="entry name" value="Response_reg"/>
    <property type="match status" value="1"/>
</dbReference>
<dbReference type="Pfam" id="PF17152">
    <property type="entry name" value="CHASE8"/>
    <property type="match status" value="1"/>
</dbReference>
<feature type="transmembrane region" description="Helical" evidence="16">
    <location>
        <begin position="156"/>
        <end position="174"/>
    </location>
</feature>
<dbReference type="SMART" id="SM00448">
    <property type="entry name" value="REC"/>
    <property type="match status" value="1"/>
</dbReference>
<dbReference type="InterPro" id="IPR036097">
    <property type="entry name" value="HisK_dim/P_sf"/>
</dbReference>
<dbReference type="InterPro" id="IPR004358">
    <property type="entry name" value="Sig_transdc_His_kin-like_C"/>
</dbReference>
<feature type="domain" description="HPt" evidence="20">
    <location>
        <begin position="832"/>
        <end position="929"/>
    </location>
</feature>
<dbReference type="PROSITE" id="PS50110">
    <property type="entry name" value="RESPONSE_REGULATORY"/>
    <property type="match status" value="2"/>
</dbReference>
<evidence type="ECO:0000256" key="14">
    <source>
        <dbReference type="PROSITE-ProRule" id="PRU00110"/>
    </source>
</evidence>
<feature type="domain" description="Response regulatory" evidence="18">
    <location>
        <begin position="675"/>
        <end position="794"/>
    </location>
</feature>
<protein>
    <recommendedName>
        <fullName evidence="3">histidine kinase</fullName>
        <ecNumber evidence="3">2.7.13.3</ecNumber>
    </recommendedName>
</protein>
<dbReference type="SUPFAM" id="SSF55874">
    <property type="entry name" value="ATPase domain of HSP90 chaperone/DNA topoisomerase II/histidine kinase"/>
    <property type="match status" value="1"/>
</dbReference>
<dbReference type="Gene3D" id="1.10.287.130">
    <property type="match status" value="1"/>
</dbReference>
<dbReference type="PROSITE" id="PS50894">
    <property type="entry name" value="HPT"/>
    <property type="match status" value="1"/>
</dbReference>
<evidence type="ECO:0000256" key="8">
    <source>
        <dbReference type="ARBA" id="ARBA00022741"/>
    </source>
</evidence>
<dbReference type="InterPro" id="IPR003594">
    <property type="entry name" value="HATPase_dom"/>
</dbReference>
<dbReference type="Pfam" id="PF00672">
    <property type="entry name" value="HAMP"/>
    <property type="match status" value="1"/>
</dbReference>
<feature type="domain" description="HAMP" evidence="19">
    <location>
        <begin position="179"/>
        <end position="235"/>
    </location>
</feature>
<dbReference type="PANTHER" id="PTHR45339:SF1">
    <property type="entry name" value="HYBRID SIGNAL TRANSDUCTION HISTIDINE KINASE J"/>
    <property type="match status" value="1"/>
</dbReference>
<evidence type="ECO:0000256" key="10">
    <source>
        <dbReference type="ARBA" id="ARBA00022840"/>
    </source>
</evidence>
<keyword evidence="4" id="KW-1003">Cell membrane</keyword>
<comment type="subcellular location">
    <subcellularLocation>
        <location evidence="2">Cell membrane</location>
        <topology evidence="2">Multi-pass membrane protein</topology>
    </subcellularLocation>
</comment>
<keyword evidence="8" id="KW-0547">Nucleotide-binding</keyword>
<evidence type="ECO:0000256" key="1">
    <source>
        <dbReference type="ARBA" id="ARBA00000085"/>
    </source>
</evidence>
<evidence type="ECO:0000313" key="21">
    <source>
        <dbReference type="EMBL" id="RZT90070.1"/>
    </source>
</evidence>
<feature type="modified residue" description="4-aspartylphosphate" evidence="15">
    <location>
        <position position="724"/>
    </location>
</feature>
<evidence type="ECO:0000256" key="9">
    <source>
        <dbReference type="ARBA" id="ARBA00022777"/>
    </source>
</evidence>
<evidence type="ECO:0000256" key="7">
    <source>
        <dbReference type="ARBA" id="ARBA00022692"/>
    </source>
</evidence>
<dbReference type="Proteomes" id="UP000292136">
    <property type="component" value="Unassembled WGS sequence"/>
</dbReference>
<dbReference type="Pfam" id="PF01627">
    <property type="entry name" value="Hpt"/>
    <property type="match status" value="1"/>
</dbReference>
<evidence type="ECO:0000259" key="20">
    <source>
        <dbReference type="PROSITE" id="PS50894"/>
    </source>
</evidence>
<dbReference type="CDD" id="cd00082">
    <property type="entry name" value="HisKA"/>
    <property type="match status" value="1"/>
</dbReference>
<dbReference type="InterPro" id="IPR001789">
    <property type="entry name" value="Sig_transdc_resp-reg_receiver"/>
</dbReference>
<dbReference type="SUPFAM" id="SSF52172">
    <property type="entry name" value="CheY-like"/>
    <property type="match status" value="2"/>
</dbReference>
<feature type="domain" description="Histidine kinase" evidence="17">
    <location>
        <begin position="275"/>
        <end position="514"/>
    </location>
</feature>
<dbReference type="PROSITE" id="PS50109">
    <property type="entry name" value="HIS_KIN"/>
    <property type="match status" value="1"/>
</dbReference>
<dbReference type="CDD" id="cd16922">
    <property type="entry name" value="HATPase_EvgS-ArcB-TorS-like"/>
    <property type="match status" value="1"/>
</dbReference>
<evidence type="ECO:0000256" key="5">
    <source>
        <dbReference type="ARBA" id="ARBA00022553"/>
    </source>
</evidence>
<evidence type="ECO:0000256" key="12">
    <source>
        <dbReference type="ARBA" id="ARBA00023012"/>
    </source>
</evidence>
<dbReference type="InterPro" id="IPR011006">
    <property type="entry name" value="CheY-like_superfamily"/>
</dbReference>
<dbReference type="PANTHER" id="PTHR45339">
    <property type="entry name" value="HYBRID SIGNAL TRANSDUCTION HISTIDINE KINASE J"/>
    <property type="match status" value="1"/>
</dbReference>
<comment type="caution">
    <text evidence="21">The sequence shown here is derived from an EMBL/GenBank/DDBJ whole genome shotgun (WGS) entry which is preliminary data.</text>
</comment>
<keyword evidence="22" id="KW-1185">Reference proteome</keyword>
<dbReference type="SMART" id="SM00304">
    <property type="entry name" value="HAMP"/>
    <property type="match status" value="1"/>
</dbReference>
<keyword evidence="7 16" id="KW-0812">Transmembrane</keyword>
<dbReference type="RefSeq" id="WP_130458635.1">
    <property type="nucleotide sequence ID" value="NZ_SHKM01000001.1"/>
</dbReference>
<evidence type="ECO:0000256" key="11">
    <source>
        <dbReference type="ARBA" id="ARBA00022989"/>
    </source>
</evidence>
<dbReference type="InterPro" id="IPR008207">
    <property type="entry name" value="Sig_transdc_His_kin_Hpt_dom"/>
</dbReference>
<keyword evidence="12" id="KW-0902">Two-component regulatory system</keyword>
<dbReference type="GO" id="GO:0016301">
    <property type="term" value="F:kinase activity"/>
    <property type="evidence" value="ECO:0007669"/>
    <property type="project" value="UniProtKB-KW"/>
</dbReference>
<dbReference type="Gene3D" id="3.30.565.10">
    <property type="entry name" value="Histidine kinase-like ATPase, C-terminal domain"/>
    <property type="match status" value="1"/>
</dbReference>
<evidence type="ECO:0000256" key="4">
    <source>
        <dbReference type="ARBA" id="ARBA00022475"/>
    </source>
</evidence>
<dbReference type="SUPFAM" id="SSF47384">
    <property type="entry name" value="Homodimeric domain of signal transducing histidine kinase"/>
    <property type="match status" value="1"/>
</dbReference>
<dbReference type="InterPro" id="IPR036890">
    <property type="entry name" value="HATPase_C_sf"/>
</dbReference>
<keyword evidence="5 15" id="KW-0597">Phosphoprotein</keyword>
<evidence type="ECO:0000259" key="18">
    <source>
        <dbReference type="PROSITE" id="PS50110"/>
    </source>
</evidence>
<name>A0ABY0ITE6_9RHOO</name>
<feature type="modified residue" description="4-aspartylphosphate" evidence="15">
    <location>
        <position position="577"/>
    </location>
</feature>
<evidence type="ECO:0000256" key="2">
    <source>
        <dbReference type="ARBA" id="ARBA00004651"/>
    </source>
</evidence>
<evidence type="ECO:0000259" key="17">
    <source>
        <dbReference type="PROSITE" id="PS50109"/>
    </source>
</evidence>
<evidence type="ECO:0000256" key="16">
    <source>
        <dbReference type="SAM" id="Phobius"/>
    </source>
</evidence>
<dbReference type="Gene3D" id="3.40.50.2300">
    <property type="match status" value="1"/>
</dbReference>
<evidence type="ECO:0000313" key="22">
    <source>
        <dbReference type="Proteomes" id="UP000292136"/>
    </source>
</evidence>